<comment type="caution">
    <text evidence="1">The sequence shown here is derived from an EMBL/GenBank/DDBJ whole genome shotgun (WGS) entry which is preliminary data.</text>
</comment>
<accession>A0A1V2VZ52</accession>
<dbReference type="AlphaFoldDB" id="A0A1V2VZ52"/>
<proteinExistence type="predicted"/>
<name>A0A1V2VZ52_9BURK</name>
<reference evidence="1 2" key="1">
    <citation type="submission" date="2016-08" db="EMBL/GenBank/DDBJ databases">
        <authorList>
            <person name="Seilhamer J.J."/>
        </authorList>
    </citation>
    <scope>NUCLEOTIDE SEQUENCE [LARGE SCALE GENOMIC DNA]</scope>
    <source>
        <strain evidence="1 2">VC14762</strain>
    </source>
</reference>
<dbReference type="Proteomes" id="UP000188543">
    <property type="component" value="Unassembled WGS sequence"/>
</dbReference>
<gene>
    <name evidence="1" type="ORF">A8E72_24085</name>
</gene>
<protein>
    <submittedName>
        <fullName evidence="1">Uncharacterized protein</fullName>
    </submittedName>
</protein>
<organism evidence="1 2">
    <name type="scientific">Burkholderia cenocepacia</name>
    <dbReference type="NCBI Taxonomy" id="95486"/>
    <lineage>
        <taxon>Bacteria</taxon>
        <taxon>Pseudomonadati</taxon>
        <taxon>Pseudomonadota</taxon>
        <taxon>Betaproteobacteria</taxon>
        <taxon>Burkholderiales</taxon>
        <taxon>Burkholderiaceae</taxon>
        <taxon>Burkholderia</taxon>
        <taxon>Burkholderia cepacia complex</taxon>
    </lineage>
</organism>
<dbReference type="EMBL" id="MUTJ01000076">
    <property type="protein sequence ID" value="ONU80987.1"/>
    <property type="molecule type" value="Genomic_DNA"/>
</dbReference>
<evidence type="ECO:0000313" key="1">
    <source>
        <dbReference type="EMBL" id="ONU80987.1"/>
    </source>
</evidence>
<dbReference type="OrthoDB" id="9012603at2"/>
<sequence length="67" mass="7686">MTSHVAHVTLRAQRFVRARCEVENGKKLPIAARVTGQNFPDGRGSRERAWLRMQPDVQRRDTRVSNA</sequence>
<evidence type="ECO:0000313" key="2">
    <source>
        <dbReference type="Proteomes" id="UP000188543"/>
    </source>
</evidence>